<proteinExistence type="inferred from homology"/>
<dbReference type="EC" id="3.1.1.77" evidence="1"/>
<feature type="signal peptide" evidence="4">
    <location>
        <begin position="1"/>
        <end position="20"/>
    </location>
</feature>
<evidence type="ECO:0000313" key="6">
    <source>
        <dbReference type="Proteomes" id="UP000037939"/>
    </source>
</evidence>
<dbReference type="InterPro" id="IPR018550">
    <property type="entry name" value="Lipid-A_deacylase-rel"/>
</dbReference>
<keyword evidence="6" id="KW-1185">Reference proteome</keyword>
<dbReference type="PIRSF" id="PIRSF029681">
    <property type="entry name" value="PagL"/>
    <property type="match status" value="1"/>
</dbReference>
<sequence>MKKLRLLSLLVAAASAFAQAAPVDSITFAVGQTTRPTSDLKPNTYRISVTKDWGVDWFDTSVGNLTGYWELAAGKFRPSNSTDYDVDIVPMFRYQFHTSSSWCNPFIEGGVGVAYLTEHKVAEDHDMSSHGQFSDRVGVGCSFDKGHQELGFNFHHFSNAGIDKPNPGIDFMFLRYGYHF</sequence>
<dbReference type="Pfam" id="PF09411">
    <property type="entry name" value="PagL"/>
    <property type="match status" value="1"/>
</dbReference>
<comment type="subcellular location">
    <subcellularLocation>
        <location evidence="1">Cell outer membrane</location>
        <topology evidence="1">Multi-pass membrane protein</topology>
    </subcellularLocation>
</comment>
<evidence type="ECO:0000256" key="2">
    <source>
        <dbReference type="PIRSR" id="PIRSR029681-1"/>
    </source>
</evidence>
<comment type="subunit">
    <text evidence="1">Homodimer.</text>
</comment>
<comment type="function">
    <text evidence="1">Has lipid A 3-O-deacylase activity. Hydrolyzes the ester bond at the 3 position of lipid A, a bioactive component of lipopolysaccharide (LPS), thereby releasing the primary fatty acyl moiety.</text>
</comment>
<reference evidence="5 6" key="1">
    <citation type="submission" date="2015-07" db="EMBL/GenBank/DDBJ databases">
        <title>Draft genome sequence of the Amantichitinum ursilacus IGB-41, a new chitin-degrading bacterium.</title>
        <authorList>
            <person name="Kirstahler P."/>
            <person name="Guenther M."/>
            <person name="Grumaz C."/>
            <person name="Rupp S."/>
            <person name="Zibek S."/>
            <person name="Sohn K."/>
        </authorList>
    </citation>
    <scope>NUCLEOTIDE SEQUENCE [LARGE SCALE GENOMIC DNA]</scope>
    <source>
        <strain evidence="5 6">IGB-41</strain>
    </source>
</reference>
<dbReference type="RefSeq" id="WP_161805091.1">
    <property type="nucleotide sequence ID" value="NZ_LAQT01000007.1"/>
</dbReference>
<organism evidence="5 6">
    <name type="scientific">Amantichitinum ursilacus</name>
    <dbReference type="NCBI Taxonomy" id="857265"/>
    <lineage>
        <taxon>Bacteria</taxon>
        <taxon>Pseudomonadati</taxon>
        <taxon>Pseudomonadota</taxon>
        <taxon>Betaproteobacteria</taxon>
        <taxon>Neisseriales</taxon>
        <taxon>Chitinibacteraceae</taxon>
        <taxon>Amantichitinum</taxon>
    </lineage>
</organism>
<keyword evidence="4" id="KW-0732">Signal</keyword>
<keyword evidence="1" id="KW-0998">Cell outer membrane</keyword>
<comment type="similarity">
    <text evidence="1">Belongs to the PagL family.</text>
</comment>
<evidence type="ECO:0000256" key="4">
    <source>
        <dbReference type="SAM" id="SignalP"/>
    </source>
</evidence>
<feature type="chain" id="PRO_5005875127" description="Lipid A deacylase" evidence="4">
    <location>
        <begin position="21"/>
        <end position="180"/>
    </location>
</feature>
<dbReference type="Gene3D" id="2.40.160.20">
    <property type="match status" value="1"/>
</dbReference>
<dbReference type="EMBL" id="LAQT01000007">
    <property type="protein sequence ID" value="KPC53330.1"/>
    <property type="molecule type" value="Genomic_DNA"/>
</dbReference>
<comment type="catalytic activity">
    <reaction evidence="1">
        <text>a 3-(acyloxy)acyl derivative of bacterial toxin + H2O = a 3-hydroxyacyl derivative of bacterial toxin + a fatty acid + H(+)</text>
        <dbReference type="Rhea" id="RHEA:12032"/>
        <dbReference type="ChEBI" id="CHEBI:15377"/>
        <dbReference type="ChEBI" id="CHEBI:15378"/>
        <dbReference type="ChEBI" id="CHEBI:28868"/>
        <dbReference type="ChEBI" id="CHEBI:136853"/>
        <dbReference type="ChEBI" id="CHEBI:140675"/>
        <dbReference type="EC" id="3.1.1.77"/>
    </reaction>
</comment>
<protein>
    <recommendedName>
        <fullName evidence="1">Lipid A deacylase</fullName>
        <ecNumber evidence="1">3.1.1.77</ecNumber>
    </recommendedName>
    <alternativeName>
        <fullName evidence="1">LPS 3-O-deacylase</fullName>
    </alternativeName>
    <alternativeName>
        <fullName evidence="1">Outer membrane enzyme</fullName>
    </alternativeName>
</protein>
<dbReference type="InterPro" id="IPR011250">
    <property type="entry name" value="OMP/PagP_B-barrel"/>
</dbReference>
<dbReference type="STRING" id="857265.WG78_09580"/>
<dbReference type="SUPFAM" id="SSF56925">
    <property type="entry name" value="OMPA-like"/>
    <property type="match status" value="1"/>
</dbReference>
<feature type="active site" description="Charge relay system" evidence="2">
    <location>
        <position position="170"/>
    </location>
</feature>
<feature type="active site" description="Charge relay system" evidence="2">
    <location>
        <position position="156"/>
    </location>
</feature>
<accession>A0A0N1JT03</accession>
<evidence type="ECO:0000256" key="3">
    <source>
        <dbReference type="PIRSR" id="PIRSR029681-2"/>
    </source>
</evidence>
<keyword evidence="1" id="KW-0472">Membrane</keyword>
<evidence type="ECO:0000256" key="1">
    <source>
        <dbReference type="PIRNR" id="PIRNR029681"/>
    </source>
</evidence>
<gene>
    <name evidence="5" type="primary">pagL</name>
    <name evidence="5" type="ORF">WG78_09580</name>
</gene>
<dbReference type="AlphaFoldDB" id="A0A0N1JT03"/>
<feature type="site" description="Critical for activity" evidence="3">
    <location>
        <position position="159"/>
    </location>
</feature>
<evidence type="ECO:0000313" key="5">
    <source>
        <dbReference type="EMBL" id="KPC53330.1"/>
    </source>
</evidence>
<comment type="caution">
    <text evidence="5">The sequence shown here is derived from an EMBL/GenBank/DDBJ whole genome shotgun (WGS) entry which is preliminary data.</text>
</comment>
<dbReference type="GO" id="GO:0009279">
    <property type="term" value="C:cell outer membrane"/>
    <property type="evidence" value="ECO:0007669"/>
    <property type="project" value="UniProtKB-SubCell"/>
</dbReference>
<keyword evidence="1 5" id="KW-0378">Hydrolase</keyword>
<dbReference type="Proteomes" id="UP000037939">
    <property type="component" value="Unassembled WGS sequence"/>
</dbReference>
<dbReference type="GO" id="GO:0050528">
    <property type="term" value="F:acyloxyacyl hydrolase activity"/>
    <property type="evidence" value="ECO:0007669"/>
    <property type="project" value="UniProtKB-EC"/>
</dbReference>
<feature type="active site" description="Charge relay system" evidence="2">
    <location>
        <position position="158"/>
    </location>
</feature>
<name>A0A0N1JT03_9NEIS</name>